<organism evidence="2 3">
    <name type="scientific">Strongylocentrotus purpuratus</name>
    <name type="common">Purple sea urchin</name>
    <dbReference type="NCBI Taxonomy" id="7668"/>
    <lineage>
        <taxon>Eukaryota</taxon>
        <taxon>Metazoa</taxon>
        <taxon>Echinodermata</taxon>
        <taxon>Eleutherozoa</taxon>
        <taxon>Echinozoa</taxon>
        <taxon>Echinoidea</taxon>
        <taxon>Euechinoidea</taxon>
        <taxon>Echinacea</taxon>
        <taxon>Camarodonta</taxon>
        <taxon>Echinidea</taxon>
        <taxon>Strongylocentrotidae</taxon>
        <taxon>Strongylocentrotus</taxon>
    </lineage>
</organism>
<dbReference type="InParanoid" id="A0A7M7SXS7"/>
<dbReference type="Proteomes" id="UP000007110">
    <property type="component" value="Unassembled WGS sequence"/>
</dbReference>
<dbReference type="EnsemblMetazoa" id="XM_030983301">
    <property type="protein sequence ID" value="XP_030839161"/>
    <property type="gene ID" value="LOC115923096"/>
</dbReference>
<dbReference type="KEGG" id="spu:115923096"/>
<feature type="region of interest" description="Disordered" evidence="1">
    <location>
        <begin position="1"/>
        <end position="90"/>
    </location>
</feature>
<dbReference type="AlphaFoldDB" id="A0A7M7SXS7"/>
<evidence type="ECO:0000313" key="2">
    <source>
        <dbReference type="EnsemblMetazoa" id="XP_030839161"/>
    </source>
</evidence>
<sequence>MPKAKKKSVAGRKRGGETAPRATLPPSQAENPRADAALPPSQARKSPRARAKATSTPVGVGPSGADDQGGEFNPNIICRSRASGNDVPDISTGRRAAILWPEIIARESVPSVREQSEISLQAQSVGQASCEGNMAERTAPPVPPSVVGSPVPFMSAADPLGSEVAMSLKERIWRSEFIDLALLLKQNAYARSDSGASQELGEAVFSLRQSESGLWLQFQPRAKNEGIFSVEHWTSVFLVFVSIYLEKHIERSRELIKYMDLIRHASRAFGGLGWREYDIQFRLKQARLPGRSWASVDAELWLMVVASHGPRSSAFRQQYD</sequence>
<keyword evidence="3" id="KW-1185">Reference proteome</keyword>
<dbReference type="RefSeq" id="XP_030839161.1">
    <property type="nucleotide sequence ID" value="XM_030983301.1"/>
</dbReference>
<reference evidence="3" key="1">
    <citation type="submission" date="2015-02" db="EMBL/GenBank/DDBJ databases">
        <title>Genome sequencing for Strongylocentrotus purpuratus.</title>
        <authorList>
            <person name="Murali S."/>
            <person name="Liu Y."/>
            <person name="Vee V."/>
            <person name="English A."/>
            <person name="Wang M."/>
            <person name="Skinner E."/>
            <person name="Han Y."/>
            <person name="Muzny D.M."/>
            <person name="Worley K.C."/>
            <person name="Gibbs R.A."/>
        </authorList>
    </citation>
    <scope>NUCLEOTIDE SEQUENCE</scope>
</reference>
<dbReference type="GeneID" id="115923096"/>
<dbReference type="OMA" id="EMVIQNG"/>
<evidence type="ECO:0000313" key="3">
    <source>
        <dbReference type="Proteomes" id="UP000007110"/>
    </source>
</evidence>
<name>A0A7M7SXS7_STRPU</name>
<protein>
    <submittedName>
        <fullName evidence="2">Uncharacterized protein</fullName>
    </submittedName>
</protein>
<feature type="compositionally biased region" description="Basic residues" evidence="1">
    <location>
        <begin position="1"/>
        <end position="13"/>
    </location>
</feature>
<dbReference type="PANTHER" id="PTHR35558">
    <property type="entry name" value="SGNH_HYDRO DOMAIN-CONTAINING PROTEIN"/>
    <property type="match status" value="1"/>
</dbReference>
<proteinExistence type="predicted"/>
<reference evidence="2" key="2">
    <citation type="submission" date="2021-01" db="UniProtKB">
        <authorList>
            <consortium name="EnsemblMetazoa"/>
        </authorList>
    </citation>
    <scope>IDENTIFICATION</scope>
</reference>
<dbReference type="OrthoDB" id="10035003at2759"/>
<dbReference type="PANTHER" id="PTHR35558:SF1">
    <property type="entry name" value="ENDONUCLEASE_EXONUCLEASE_PHOSPHATASE DOMAIN-CONTAINING PROTEIN"/>
    <property type="match status" value="1"/>
</dbReference>
<accession>A0A7M7SXS7</accession>
<evidence type="ECO:0000256" key="1">
    <source>
        <dbReference type="SAM" id="MobiDB-lite"/>
    </source>
</evidence>